<name>A0A1H8GAU8_9ACTN</name>
<dbReference type="STRING" id="46177.SAMN05660976_07495"/>
<evidence type="ECO:0000313" key="2">
    <source>
        <dbReference type="EMBL" id="SEN41122.1"/>
    </source>
</evidence>
<evidence type="ECO:0000313" key="3">
    <source>
        <dbReference type="Proteomes" id="UP000198953"/>
    </source>
</evidence>
<protein>
    <submittedName>
        <fullName evidence="2">Uncharacterized protein</fullName>
    </submittedName>
</protein>
<reference evidence="2 3" key="1">
    <citation type="submission" date="2016-10" db="EMBL/GenBank/DDBJ databases">
        <authorList>
            <person name="de Groot N.N."/>
        </authorList>
    </citation>
    <scope>NUCLEOTIDE SEQUENCE [LARGE SCALE GENOMIC DNA]</scope>
    <source>
        <strain evidence="2 3">DSM 43357</strain>
    </source>
</reference>
<evidence type="ECO:0000256" key="1">
    <source>
        <dbReference type="SAM" id="MobiDB-lite"/>
    </source>
</evidence>
<dbReference type="AlphaFoldDB" id="A0A1H8GAU8"/>
<sequence>MLTSLNAKCRPAKETPRPDHSRRIAASVSSMRLTRVPKSTFRASNWARVAGLANPEPMPAITRPPGMASRVASWCARRPWAA</sequence>
<feature type="compositionally biased region" description="Basic and acidic residues" evidence="1">
    <location>
        <begin position="11"/>
        <end position="21"/>
    </location>
</feature>
<dbReference type="Proteomes" id="UP000198953">
    <property type="component" value="Unassembled WGS sequence"/>
</dbReference>
<keyword evidence="3" id="KW-1185">Reference proteome</keyword>
<organism evidence="2 3">
    <name type="scientific">Nonomuraea pusilla</name>
    <dbReference type="NCBI Taxonomy" id="46177"/>
    <lineage>
        <taxon>Bacteria</taxon>
        <taxon>Bacillati</taxon>
        <taxon>Actinomycetota</taxon>
        <taxon>Actinomycetes</taxon>
        <taxon>Streptosporangiales</taxon>
        <taxon>Streptosporangiaceae</taxon>
        <taxon>Nonomuraea</taxon>
    </lineage>
</organism>
<dbReference type="EMBL" id="FOBF01000026">
    <property type="protein sequence ID" value="SEN41122.1"/>
    <property type="molecule type" value="Genomic_DNA"/>
</dbReference>
<proteinExistence type="predicted"/>
<gene>
    <name evidence="2" type="ORF">SAMN05660976_07495</name>
</gene>
<feature type="region of interest" description="Disordered" evidence="1">
    <location>
        <begin position="1"/>
        <end position="21"/>
    </location>
</feature>
<accession>A0A1H8GAU8</accession>